<gene>
    <name evidence="2" type="ORF">CJD36_012360</name>
</gene>
<dbReference type="EMBL" id="PPSL01000003">
    <property type="protein sequence ID" value="PQJ10757.1"/>
    <property type="molecule type" value="Genomic_DNA"/>
</dbReference>
<evidence type="ECO:0000313" key="3">
    <source>
        <dbReference type="Proteomes" id="UP000239872"/>
    </source>
</evidence>
<name>A0A2S7SVW4_9BACT</name>
<accession>A0A2S7SVW4</accession>
<dbReference type="AlphaFoldDB" id="A0A2S7SVW4"/>
<evidence type="ECO:0000256" key="1">
    <source>
        <dbReference type="SAM" id="MobiDB-lite"/>
    </source>
</evidence>
<keyword evidence="3" id="KW-1185">Reference proteome</keyword>
<proteinExistence type="predicted"/>
<dbReference type="Proteomes" id="UP000239872">
    <property type="component" value="Unassembled WGS sequence"/>
</dbReference>
<protein>
    <submittedName>
        <fullName evidence="2">Uncharacterized protein</fullName>
    </submittedName>
</protein>
<evidence type="ECO:0000313" key="2">
    <source>
        <dbReference type="EMBL" id="PQJ10757.1"/>
    </source>
</evidence>
<comment type="caution">
    <text evidence="2">The sequence shown here is derived from an EMBL/GenBank/DDBJ whole genome shotgun (WGS) entry which is preliminary data.</text>
</comment>
<dbReference type="RefSeq" id="WP_105039484.1">
    <property type="nucleotide sequence ID" value="NZ_PPSL01000003.1"/>
</dbReference>
<organism evidence="2 3">
    <name type="scientific">Flavipsychrobacter stenotrophus</name>
    <dbReference type="NCBI Taxonomy" id="2077091"/>
    <lineage>
        <taxon>Bacteria</taxon>
        <taxon>Pseudomonadati</taxon>
        <taxon>Bacteroidota</taxon>
        <taxon>Chitinophagia</taxon>
        <taxon>Chitinophagales</taxon>
        <taxon>Chitinophagaceae</taxon>
        <taxon>Flavipsychrobacter</taxon>
    </lineage>
</organism>
<feature type="region of interest" description="Disordered" evidence="1">
    <location>
        <begin position="82"/>
        <end position="112"/>
    </location>
</feature>
<reference evidence="2 3" key="1">
    <citation type="submission" date="2018-01" db="EMBL/GenBank/DDBJ databases">
        <title>A novel member of the phylum Bacteroidetes isolated from glacier ice.</title>
        <authorList>
            <person name="Liu Q."/>
            <person name="Xin Y.-H."/>
        </authorList>
    </citation>
    <scope>NUCLEOTIDE SEQUENCE [LARGE SCALE GENOMIC DNA]</scope>
    <source>
        <strain evidence="2 3">RB1R16</strain>
    </source>
</reference>
<sequence>MKNIFIGLIIGVVLCGLAGFLALPGIKKTAYDSGVEEGMKKGMAQGTTAGIAQGIAQLKAEQMQKHQQDSLAAVKRYKDAKRKAAMRKPVEKPKPVQNWHVINGKIDDPITN</sequence>